<dbReference type="PANTHER" id="PTHR12146">
    <property type="entry name" value="40S RIBOSOMAL PROTEIN S10"/>
    <property type="match status" value="1"/>
</dbReference>
<evidence type="ECO:0000256" key="4">
    <source>
        <dbReference type="ARBA" id="ARBA00022980"/>
    </source>
</evidence>
<dbReference type="InParanoid" id="A9VCY5"/>
<evidence type="ECO:0000256" key="6">
    <source>
        <dbReference type="SAM" id="MobiDB-lite"/>
    </source>
</evidence>
<keyword evidence="9" id="KW-1185">Reference proteome</keyword>
<keyword evidence="5" id="KW-0687">Ribonucleoprotein</keyword>
<evidence type="ECO:0000256" key="3">
    <source>
        <dbReference type="ARBA" id="ARBA00022490"/>
    </source>
</evidence>
<evidence type="ECO:0000256" key="2">
    <source>
        <dbReference type="ARBA" id="ARBA00007278"/>
    </source>
</evidence>
<gene>
    <name evidence="8" type="ORF">MONBRDRAFT_34624</name>
</gene>
<comment type="subcellular location">
    <subcellularLocation>
        <location evidence="1">Cytoplasm</location>
    </subcellularLocation>
</comment>
<dbReference type="Gene3D" id="1.10.10.10">
    <property type="entry name" value="Winged helix-like DNA-binding domain superfamily/Winged helix DNA-binding domain"/>
    <property type="match status" value="1"/>
</dbReference>
<protein>
    <recommendedName>
        <fullName evidence="7">Plectin/eS10 N-terminal domain-containing protein</fullName>
    </recommendedName>
</protein>
<proteinExistence type="inferred from homology"/>
<accession>A9VCY5</accession>
<feature type="domain" description="Plectin/eS10 N-terminal" evidence="7">
    <location>
        <begin position="3"/>
        <end position="94"/>
    </location>
</feature>
<dbReference type="Pfam" id="PF03501">
    <property type="entry name" value="S10_plectin"/>
    <property type="match status" value="1"/>
</dbReference>
<dbReference type="AlphaFoldDB" id="A9VCY5"/>
<evidence type="ECO:0000256" key="1">
    <source>
        <dbReference type="ARBA" id="ARBA00004496"/>
    </source>
</evidence>
<sequence length="149" mass="16611">MLIPKANRKAIYTRLFQEGVLIAEKDFNAPAHSELAEIPNLQVIKACQSLNSRGYVKEQFAWRHYYWYLTDEGLEYLRTYLHLPAEVVPNTHKQPARPTARPGRAAARPAASGFRGAADSYRRDEGKVGGAGPGFQPQFKGSYGRGASM</sequence>
<dbReference type="GO" id="GO:0003735">
    <property type="term" value="F:structural constituent of ribosome"/>
    <property type="evidence" value="ECO:0000318"/>
    <property type="project" value="GO_Central"/>
</dbReference>
<evidence type="ECO:0000313" key="8">
    <source>
        <dbReference type="EMBL" id="EDQ84549.1"/>
    </source>
</evidence>
<dbReference type="OMA" id="YRRRDQE"/>
<dbReference type="Proteomes" id="UP000001357">
    <property type="component" value="Unassembled WGS sequence"/>
</dbReference>
<name>A9VCY5_MONBE</name>
<dbReference type="GO" id="GO:0022627">
    <property type="term" value="C:cytosolic small ribosomal subunit"/>
    <property type="evidence" value="ECO:0000318"/>
    <property type="project" value="GO_Central"/>
</dbReference>
<dbReference type="InterPro" id="IPR037447">
    <property type="entry name" value="Ribosomal_eS10"/>
</dbReference>
<dbReference type="InterPro" id="IPR005326">
    <property type="entry name" value="Plectin_eS10_N"/>
</dbReference>
<dbReference type="GeneID" id="5895859"/>
<feature type="compositionally biased region" description="Low complexity" evidence="6">
    <location>
        <begin position="96"/>
        <end position="118"/>
    </location>
</feature>
<dbReference type="PANTHER" id="PTHR12146:SF0">
    <property type="entry name" value="RIBOSOMAL PROTEIN S10"/>
    <property type="match status" value="1"/>
</dbReference>
<keyword evidence="4" id="KW-0689">Ribosomal protein</keyword>
<dbReference type="KEGG" id="mbr:MONBRDRAFT_34624"/>
<reference evidence="8 9" key="1">
    <citation type="journal article" date="2008" name="Nature">
        <title>The genome of the choanoflagellate Monosiga brevicollis and the origin of metazoans.</title>
        <authorList>
            <consortium name="JGI Sequencing"/>
            <person name="King N."/>
            <person name="Westbrook M.J."/>
            <person name="Young S.L."/>
            <person name="Kuo A."/>
            <person name="Abedin M."/>
            <person name="Chapman J."/>
            <person name="Fairclough S."/>
            <person name="Hellsten U."/>
            <person name="Isogai Y."/>
            <person name="Letunic I."/>
            <person name="Marr M."/>
            <person name="Pincus D."/>
            <person name="Putnam N."/>
            <person name="Rokas A."/>
            <person name="Wright K.J."/>
            <person name="Zuzow R."/>
            <person name="Dirks W."/>
            <person name="Good M."/>
            <person name="Goodstein D."/>
            <person name="Lemons D."/>
            <person name="Li W."/>
            <person name="Lyons J.B."/>
            <person name="Morris A."/>
            <person name="Nichols S."/>
            <person name="Richter D.J."/>
            <person name="Salamov A."/>
            <person name="Bork P."/>
            <person name="Lim W.A."/>
            <person name="Manning G."/>
            <person name="Miller W.T."/>
            <person name="McGinnis W."/>
            <person name="Shapiro H."/>
            <person name="Tjian R."/>
            <person name="Grigoriev I.V."/>
            <person name="Rokhsar D."/>
        </authorList>
    </citation>
    <scope>NUCLEOTIDE SEQUENCE [LARGE SCALE GENOMIC DNA]</scope>
    <source>
        <strain evidence="9">MX1 / ATCC 50154</strain>
    </source>
</reference>
<evidence type="ECO:0000313" key="9">
    <source>
        <dbReference type="Proteomes" id="UP000001357"/>
    </source>
</evidence>
<dbReference type="STRING" id="81824.A9VCY5"/>
<dbReference type="RefSeq" id="XP_001750576.1">
    <property type="nucleotide sequence ID" value="XM_001750524.1"/>
</dbReference>
<feature type="region of interest" description="Disordered" evidence="6">
    <location>
        <begin position="91"/>
        <end position="149"/>
    </location>
</feature>
<dbReference type="InterPro" id="IPR036388">
    <property type="entry name" value="WH-like_DNA-bd_sf"/>
</dbReference>
<dbReference type="eggNOG" id="KOG3344">
    <property type="taxonomic scope" value="Eukaryota"/>
</dbReference>
<organism evidence="8 9">
    <name type="scientific">Monosiga brevicollis</name>
    <name type="common">Choanoflagellate</name>
    <dbReference type="NCBI Taxonomy" id="81824"/>
    <lineage>
        <taxon>Eukaryota</taxon>
        <taxon>Choanoflagellata</taxon>
        <taxon>Craspedida</taxon>
        <taxon>Salpingoecidae</taxon>
        <taxon>Monosiga</taxon>
    </lineage>
</organism>
<comment type="similarity">
    <text evidence="2">Belongs to the eukaryotic ribosomal protein eS10 family.</text>
</comment>
<dbReference type="GO" id="GO:0003723">
    <property type="term" value="F:RNA binding"/>
    <property type="evidence" value="ECO:0000318"/>
    <property type="project" value="GO_Central"/>
</dbReference>
<dbReference type="FunFam" id="1.10.10.10:FF:000025">
    <property type="entry name" value="40S ribosomal protein S10"/>
    <property type="match status" value="1"/>
</dbReference>
<evidence type="ECO:0000259" key="7">
    <source>
        <dbReference type="Pfam" id="PF03501"/>
    </source>
</evidence>
<dbReference type="EMBL" id="CH991584">
    <property type="protein sequence ID" value="EDQ84549.1"/>
    <property type="molecule type" value="Genomic_DNA"/>
</dbReference>
<evidence type="ECO:0000256" key="5">
    <source>
        <dbReference type="ARBA" id="ARBA00023274"/>
    </source>
</evidence>
<keyword evidence="3" id="KW-0963">Cytoplasm</keyword>
<dbReference type="FunCoup" id="A9VCY5">
    <property type="interactions" value="1139"/>
</dbReference>